<dbReference type="InterPro" id="IPR001849">
    <property type="entry name" value="PH_domain"/>
</dbReference>
<evidence type="ECO:0000313" key="3">
    <source>
        <dbReference type="EMBL" id="KAJ5073204.1"/>
    </source>
</evidence>
<keyword evidence="4" id="KW-1185">Reference proteome</keyword>
<dbReference type="InterPro" id="IPR011993">
    <property type="entry name" value="PH-like_dom_sf"/>
</dbReference>
<dbReference type="InterPro" id="IPR045188">
    <property type="entry name" value="Boi1/Boi2-like"/>
</dbReference>
<organism evidence="3 4">
    <name type="scientific">Anaeramoeba ignava</name>
    <name type="common">Anaerobic marine amoeba</name>
    <dbReference type="NCBI Taxonomy" id="1746090"/>
    <lineage>
        <taxon>Eukaryota</taxon>
        <taxon>Metamonada</taxon>
        <taxon>Anaeramoebidae</taxon>
        <taxon>Anaeramoeba</taxon>
    </lineage>
</organism>
<accession>A0A9Q0LIT4</accession>
<comment type="caution">
    <text evidence="3">The sequence shown here is derived from an EMBL/GenBank/DDBJ whole genome shotgun (WGS) entry which is preliminary data.</text>
</comment>
<dbReference type="GO" id="GO:0005769">
    <property type="term" value="C:early endosome"/>
    <property type="evidence" value="ECO:0007669"/>
    <property type="project" value="TreeGrafter"/>
</dbReference>
<proteinExistence type="predicted"/>
<dbReference type="Gene3D" id="2.30.29.30">
    <property type="entry name" value="Pleckstrin-homology domain (PH domain)/Phosphotyrosine-binding domain (PTB)"/>
    <property type="match status" value="1"/>
</dbReference>
<evidence type="ECO:0000259" key="2">
    <source>
        <dbReference type="PROSITE" id="PS50003"/>
    </source>
</evidence>
<dbReference type="GO" id="GO:0001881">
    <property type="term" value="P:receptor recycling"/>
    <property type="evidence" value="ECO:0007669"/>
    <property type="project" value="TreeGrafter"/>
</dbReference>
<protein>
    <submittedName>
        <fullName evidence="3">Sesquipedalian</fullName>
    </submittedName>
</protein>
<reference evidence="3" key="1">
    <citation type="submission" date="2022-10" db="EMBL/GenBank/DDBJ databases">
        <title>Novel sulphate-reducing endosymbionts in the free-living metamonad Anaeramoeba.</title>
        <authorList>
            <person name="Jerlstrom-Hultqvist J."/>
            <person name="Cepicka I."/>
            <person name="Gallot-Lavallee L."/>
            <person name="Salas-Leiva D."/>
            <person name="Curtis B.A."/>
            <person name="Zahonova K."/>
            <person name="Pipaliya S."/>
            <person name="Dacks J."/>
            <person name="Roger A.J."/>
        </authorList>
    </citation>
    <scope>NUCLEOTIDE SEQUENCE</scope>
    <source>
        <strain evidence="3">BMAN</strain>
    </source>
</reference>
<dbReference type="PANTHER" id="PTHR22902">
    <property type="entry name" value="SESQUIPEDALIAN"/>
    <property type="match status" value="1"/>
</dbReference>
<dbReference type="SUPFAM" id="SSF50729">
    <property type="entry name" value="PH domain-like"/>
    <property type="match status" value="1"/>
</dbReference>
<dbReference type="Proteomes" id="UP001149090">
    <property type="component" value="Unassembled WGS sequence"/>
</dbReference>
<sequence length="453" mass="53742">MNVPEEFSGYLTKRGARVHTWRSRFFVLNQKELQYFSTKESYEKKGKKKGSIHLGYETRIGVADFEENKEKPFSFYLRKPYRTYLFFASSLDERTKWLSSIIEHINFPDQTSCEKIYEFPPLYPDPSHPFSSKDEEEYFKSLFVVGLPKDSTQEIITKYFQQSNENITNLDSKLIFKSKRNTSWVAFKFHNFQQVLKIKEFIETTPFIFNSNEFYLSALIPRCRFEDLKEIKWDASENTSENTDDIYLLSHKYNSIYRIEIDKNNSSSRDEIAKKFDVDHYYIQKIPNNQNPKNNSHEKYLVGLHFGFFPQNLKYFSLTLHCLKLGKTINLNLEIKNDEIKTSESKKEFLSKQKTKGSRFSFEDLIINSETTPPIKNVLTNTIFKIKELQSKEEDLFLLIGNEILDYNQNLPAQLNLIEAFLFQKSNDFQNENQYENQNQNENKNLDESEKEK</sequence>
<evidence type="ECO:0000256" key="1">
    <source>
        <dbReference type="ARBA" id="ARBA00022553"/>
    </source>
</evidence>
<dbReference type="FunFam" id="2.30.29.30:FF:000286">
    <property type="entry name" value="PH-protein kinase domain containing protein"/>
    <property type="match status" value="1"/>
</dbReference>
<dbReference type="OrthoDB" id="185175at2759"/>
<dbReference type="PROSITE" id="PS50003">
    <property type="entry name" value="PH_DOMAIN"/>
    <property type="match status" value="1"/>
</dbReference>
<keyword evidence="1" id="KW-0597">Phosphoprotein</keyword>
<name>A0A9Q0LIT4_ANAIG</name>
<dbReference type="GO" id="GO:0007032">
    <property type="term" value="P:endosome organization"/>
    <property type="evidence" value="ECO:0007669"/>
    <property type="project" value="TreeGrafter"/>
</dbReference>
<dbReference type="GO" id="GO:0005802">
    <property type="term" value="C:trans-Golgi network"/>
    <property type="evidence" value="ECO:0007669"/>
    <property type="project" value="TreeGrafter"/>
</dbReference>
<dbReference type="GO" id="GO:0055037">
    <property type="term" value="C:recycling endosome"/>
    <property type="evidence" value="ECO:0007669"/>
    <property type="project" value="TreeGrafter"/>
</dbReference>
<dbReference type="Pfam" id="PF00169">
    <property type="entry name" value="PH"/>
    <property type="match status" value="1"/>
</dbReference>
<dbReference type="AlphaFoldDB" id="A0A9Q0LIT4"/>
<dbReference type="EMBL" id="JAPDFW010000076">
    <property type="protein sequence ID" value="KAJ5073204.1"/>
    <property type="molecule type" value="Genomic_DNA"/>
</dbReference>
<dbReference type="SMART" id="SM00233">
    <property type="entry name" value="PH"/>
    <property type="match status" value="1"/>
</dbReference>
<dbReference type="PANTHER" id="PTHR22902:SF27">
    <property type="entry name" value="PLECKSTRIN HOMOLOGY DOMAIN-CONTAINING FAMILY A MEMBER 3"/>
    <property type="match status" value="1"/>
</dbReference>
<evidence type="ECO:0000313" key="4">
    <source>
        <dbReference type="Proteomes" id="UP001149090"/>
    </source>
</evidence>
<dbReference type="GO" id="GO:0042147">
    <property type="term" value="P:retrograde transport, endosome to Golgi"/>
    <property type="evidence" value="ECO:0007669"/>
    <property type="project" value="TreeGrafter"/>
</dbReference>
<gene>
    <name evidence="3" type="ORF">M0811_08886</name>
</gene>
<dbReference type="GO" id="GO:0005829">
    <property type="term" value="C:cytosol"/>
    <property type="evidence" value="ECO:0007669"/>
    <property type="project" value="GOC"/>
</dbReference>
<feature type="domain" description="PH" evidence="2">
    <location>
        <begin position="4"/>
        <end position="106"/>
    </location>
</feature>